<evidence type="ECO:0000256" key="1">
    <source>
        <dbReference type="ARBA" id="ARBA00004417"/>
    </source>
</evidence>
<keyword evidence="3" id="KW-0813">Transport</keyword>
<dbReference type="InterPro" id="IPR050388">
    <property type="entry name" value="ABC_Ni/Peptide_Import"/>
</dbReference>
<evidence type="ECO:0000256" key="4">
    <source>
        <dbReference type="ARBA" id="ARBA00022475"/>
    </source>
</evidence>
<keyword evidence="7" id="KW-0472">Membrane</keyword>
<evidence type="ECO:0000256" key="2">
    <source>
        <dbReference type="ARBA" id="ARBA00005417"/>
    </source>
</evidence>
<organism evidence="10 11">
    <name type="scientific">Rhodopseudomonas palustris</name>
    <dbReference type="NCBI Taxonomy" id="1076"/>
    <lineage>
        <taxon>Bacteria</taxon>
        <taxon>Pseudomonadati</taxon>
        <taxon>Pseudomonadota</taxon>
        <taxon>Alphaproteobacteria</taxon>
        <taxon>Hyphomicrobiales</taxon>
        <taxon>Nitrobacteraceae</taxon>
        <taxon>Rhodopseudomonas</taxon>
    </lineage>
</organism>
<keyword evidence="4" id="KW-1003">Cell membrane</keyword>
<dbReference type="OrthoDB" id="9802264at2"/>
<evidence type="ECO:0000313" key="11">
    <source>
        <dbReference type="Proteomes" id="UP000248134"/>
    </source>
</evidence>
<dbReference type="EMBL" id="QKQS01000003">
    <property type="protein sequence ID" value="PZA13774.1"/>
    <property type="molecule type" value="Genomic_DNA"/>
</dbReference>
<evidence type="ECO:0000259" key="9">
    <source>
        <dbReference type="PROSITE" id="PS50893"/>
    </source>
</evidence>
<evidence type="ECO:0000256" key="7">
    <source>
        <dbReference type="ARBA" id="ARBA00023136"/>
    </source>
</evidence>
<evidence type="ECO:0000256" key="8">
    <source>
        <dbReference type="ARBA" id="ARBA00024722"/>
    </source>
</evidence>
<dbReference type="PROSITE" id="PS00211">
    <property type="entry name" value="ABC_TRANSPORTER_1"/>
    <property type="match status" value="2"/>
</dbReference>
<evidence type="ECO:0000256" key="6">
    <source>
        <dbReference type="ARBA" id="ARBA00022840"/>
    </source>
</evidence>
<dbReference type="AlphaFoldDB" id="A0A323UMK1"/>
<sequence>MTAGTELLIVERLSVTDRSGRTLISNVDLHLGKGAVHVILGETGAGKSIVCAAIAGTLPAELDISGSVVLGGRELARLTGSERRALWSRDLFLLPQEPWNALAQTRTLQRQLADMPRLFDGAGRGRASRVARGLLQRFGLSPVTDGSKLPCEISGGMAQRASIATALASPARLILVDEPTKGLDAACREEIAEALRVLASEGRSIVAVTHDLSFARMLGGTLSVLRDGGVVETGPTADVLQAPRTDYVRDLVDAEPSRWPRRRYAPSDTILELDRATISVGEDRRPLITELSLSARAGEIVGLCGPSGCGKTTLGNVLLKLAAPAAGRVTWSLSDKRRYQKIYQNPGAAFAPWRTIGATVRDALDHANDRGRSLPRLLHSVGVAESILERRPHQVSGGELQRISLVRALLCAPAFIFADEPTSRLDVVTQRKIMDLLADIAIAQKIAVVLVSHDADLIDRMTERSITIHPLDHSAPLGVPAFRSLR</sequence>
<dbReference type="Proteomes" id="UP000248134">
    <property type="component" value="Unassembled WGS sequence"/>
</dbReference>
<reference evidence="10 11" key="1">
    <citation type="submission" date="2018-06" db="EMBL/GenBank/DDBJ databases">
        <title>Draft Whole-Genome Sequence of the purple photosynthetic bacterium Rhodospeudomonas palustris XCP.</title>
        <authorList>
            <person name="Rayyan A."/>
            <person name="Meyer T.E."/>
            <person name="Kyndt J.A."/>
        </authorList>
    </citation>
    <scope>NUCLEOTIDE SEQUENCE [LARGE SCALE GENOMIC DNA]</scope>
    <source>
        <strain evidence="10 11">XCP</strain>
    </source>
</reference>
<keyword evidence="5" id="KW-0547">Nucleotide-binding</keyword>
<dbReference type="InterPro" id="IPR003439">
    <property type="entry name" value="ABC_transporter-like_ATP-bd"/>
</dbReference>
<dbReference type="InterPro" id="IPR003593">
    <property type="entry name" value="AAA+_ATPase"/>
</dbReference>
<evidence type="ECO:0000256" key="5">
    <source>
        <dbReference type="ARBA" id="ARBA00022741"/>
    </source>
</evidence>
<evidence type="ECO:0000313" key="10">
    <source>
        <dbReference type="EMBL" id="PZA13774.1"/>
    </source>
</evidence>
<dbReference type="SUPFAM" id="SSF52540">
    <property type="entry name" value="P-loop containing nucleoside triphosphate hydrolases"/>
    <property type="match status" value="2"/>
</dbReference>
<dbReference type="PANTHER" id="PTHR43297:SF7">
    <property type="entry name" value="D,D-DIPEPTIDE TRANSPORT ATP-BINDING PROTEIN DDPD-RELATED"/>
    <property type="match status" value="1"/>
</dbReference>
<protein>
    <submittedName>
        <fullName evidence="10">ABC transporter ATP-binding protein</fullName>
    </submittedName>
</protein>
<comment type="caution">
    <text evidence="10">The sequence shown here is derived from an EMBL/GenBank/DDBJ whole genome shotgun (WGS) entry which is preliminary data.</text>
</comment>
<comment type="subcellular location">
    <subcellularLocation>
        <location evidence="1">Cell inner membrane</location>
        <topology evidence="1">Peripheral membrane protein</topology>
    </subcellularLocation>
</comment>
<dbReference type="GO" id="GO:0005524">
    <property type="term" value="F:ATP binding"/>
    <property type="evidence" value="ECO:0007669"/>
    <property type="project" value="UniProtKB-KW"/>
</dbReference>
<proteinExistence type="inferred from homology"/>
<dbReference type="SMART" id="SM00382">
    <property type="entry name" value="AAA"/>
    <property type="match status" value="2"/>
</dbReference>
<dbReference type="InterPro" id="IPR027417">
    <property type="entry name" value="P-loop_NTPase"/>
</dbReference>
<dbReference type="InterPro" id="IPR017871">
    <property type="entry name" value="ABC_transporter-like_CS"/>
</dbReference>
<comment type="similarity">
    <text evidence="2">Belongs to the ABC transporter superfamily.</text>
</comment>
<evidence type="ECO:0000256" key="3">
    <source>
        <dbReference type="ARBA" id="ARBA00022448"/>
    </source>
</evidence>
<accession>A0A323UMK1</accession>
<comment type="function">
    <text evidence="8">Involved in beta-(1--&gt;2)glucan export. Transmembrane domains (TMD) form a pore in the inner membrane and the ATP-binding domain (NBD) is responsible for energy generation.</text>
</comment>
<gene>
    <name evidence="10" type="ORF">DNX69_01560</name>
</gene>
<dbReference type="Gene3D" id="3.40.50.300">
    <property type="entry name" value="P-loop containing nucleotide triphosphate hydrolases"/>
    <property type="match status" value="2"/>
</dbReference>
<dbReference type="Pfam" id="PF00005">
    <property type="entry name" value="ABC_tran"/>
    <property type="match status" value="2"/>
</dbReference>
<feature type="domain" description="ABC transporter" evidence="9">
    <location>
        <begin position="271"/>
        <end position="485"/>
    </location>
</feature>
<dbReference type="PROSITE" id="PS50893">
    <property type="entry name" value="ABC_TRANSPORTER_2"/>
    <property type="match status" value="2"/>
</dbReference>
<dbReference type="RefSeq" id="WP_110784272.1">
    <property type="nucleotide sequence ID" value="NZ_QKQS01000003.1"/>
</dbReference>
<name>A0A323UMK1_RHOPL</name>
<dbReference type="PANTHER" id="PTHR43297">
    <property type="entry name" value="OLIGOPEPTIDE TRANSPORT ATP-BINDING PROTEIN APPD"/>
    <property type="match status" value="1"/>
</dbReference>
<dbReference type="GO" id="GO:0005886">
    <property type="term" value="C:plasma membrane"/>
    <property type="evidence" value="ECO:0007669"/>
    <property type="project" value="UniProtKB-SubCell"/>
</dbReference>
<keyword evidence="6 10" id="KW-0067">ATP-binding</keyword>
<feature type="domain" description="ABC transporter" evidence="9">
    <location>
        <begin position="8"/>
        <end position="252"/>
    </location>
</feature>
<dbReference type="GO" id="GO:0016887">
    <property type="term" value="F:ATP hydrolysis activity"/>
    <property type="evidence" value="ECO:0007669"/>
    <property type="project" value="InterPro"/>
</dbReference>